<organism evidence="2 3">
    <name type="scientific">Pyrodictium abyssi</name>
    <dbReference type="NCBI Taxonomy" id="54256"/>
    <lineage>
        <taxon>Archaea</taxon>
        <taxon>Thermoproteota</taxon>
        <taxon>Thermoprotei</taxon>
        <taxon>Desulfurococcales</taxon>
        <taxon>Pyrodictiaceae</taxon>
        <taxon>Pyrodictium</taxon>
    </lineage>
</organism>
<dbReference type="GeneID" id="99869672"/>
<dbReference type="InterPro" id="IPR007159">
    <property type="entry name" value="SpoVT-AbrB_dom"/>
</dbReference>
<name>A0ABM8IXZ7_9CREN</name>
<dbReference type="Proteomes" id="UP001341135">
    <property type="component" value="Chromosome"/>
</dbReference>
<dbReference type="InterPro" id="IPR035642">
    <property type="entry name" value="MraZ_N"/>
</dbReference>
<evidence type="ECO:0000313" key="3">
    <source>
        <dbReference type="Proteomes" id="UP001341135"/>
    </source>
</evidence>
<protein>
    <recommendedName>
        <fullName evidence="1">SpoVT-AbrB domain-containing protein</fullName>
    </recommendedName>
</protein>
<reference evidence="2 3" key="1">
    <citation type="submission" date="2023-09" db="EMBL/GenBank/DDBJ databases">
        <title>Pyrofollis japonicus gen. nov. sp. nov., a novel member of the family Pyrodictiaceae isolated from the Iheya North hydrothermal field.</title>
        <authorList>
            <person name="Miyazaki U."/>
            <person name="Sanari M."/>
            <person name="Tame A."/>
            <person name="Kitajima M."/>
            <person name="Okamoto A."/>
            <person name="Sawayama S."/>
            <person name="Miyazaki J."/>
            <person name="Takai K."/>
            <person name="Nakagawa S."/>
        </authorList>
    </citation>
    <scope>NUCLEOTIDE SEQUENCE [LARGE SCALE GENOMIC DNA]</scope>
    <source>
        <strain evidence="2 3">AV2</strain>
    </source>
</reference>
<accession>A0ABM8IXZ7</accession>
<dbReference type="CDD" id="cd16320">
    <property type="entry name" value="MraZ_N"/>
    <property type="match status" value="1"/>
</dbReference>
<dbReference type="NCBIfam" id="TIGR01439">
    <property type="entry name" value="lp_hng_hel_AbrB"/>
    <property type="match status" value="1"/>
</dbReference>
<dbReference type="SUPFAM" id="SSF89447">
    <property type="entry name" value="AbrB/MazE/MraZ-like"/>
    <property type="match status" value="1"/>
</dbReference>
<keyword evidence="3" id="KW-1185">Reference proteome</keyword>
<gene>
    <name evidence="2" type="ORF">PABY_19610</name>
</gene>
<dbReference type="InterPro" id="IPR037914">
    <property type="entry name" value="SpoVT-AbrB_sf"/>
</dbReference>
<feature type="domain" description="SpoVT-AbrB" evidence="1">
    <location>
        <begin position="21"/>
        <end position="66"/>
    </location>
</feature>
<dbReference type="SMART" id="SM00966">
    <property type="entry name" value="SpoVT_AbrB"/>
    <property type="match status" value="1"/>
</dbReference>
<dbReference type="EMBL" id="AP028907">
    <property type="protein sequence ID" value="BES82394.1"/>
    <property type="molecule type" value="Genomic_DNA"/>
</dbReference>
<dbReference type="RefSeq" id="WP_420917872.1">
    <property type="nucleotide sequence ID" value="NZ_AP028907.1"/>
</dbReference>
<dbReference type="Gene3D" id="2.10.260.10">
    <property type="match status" value="1"/>
</dbReference>
<proteinExistence type="predicted"/>
<evidence type="ECO:0000313" key="2">
    <source>
        <dbReference type="EMBL" id="BES82394.1"/>
    </source>
</evidence>
<dbReference type="Pfam" id="PF04014">
    <property type="entry name" value="MazE_antitoxin"/>
    <property type="match status" value="1"/>
</dbReference>
<sequence>MRVFSGGFARGWLCAAACSGEYEVRVDRRGRLVLPAEVRRLLGLENGGRLVLRVRGGWVELVPPGGRGPGGAGRVVEGAGSG</sequence>
<evidence type="ECO:0000259" key="1">
    <source>
        <dbReference type="PROSITE" id="PS51740"/>
    </source>
</evidence>
<dbReference type="PROSITE" id="PS51740">
    <property type="entry name" value="SPOVT_ABRB"/>
    <property type="match status" value="1"/>
</dbReference>